<dbReference type="SUPFAM" id="SSF46785">
    <property type="entry name" value="Winged helix' DNA-binding domain"/>
    <property type="match status" value="1"/>
</dbReference>
<proteinExistence type="inferred from homology"/>
<dbReference type="PANTHER" id="PTHR30346">
    <property type="entry name" value="TRANSCRIPTIONAL DUAL REGULATOR HCAR-RELATED"/>
    <property type="match status" value="1"/>
</dbReference>
<dbReference type="GO" id="GO:0003677">
    <property type="term" value="F:DNA binding"/>
    <property type="evidence" value="ECO:0007669"/>
    <property type="project" value="UniProtKB-KW"/>
</dbReference>
<dbReference type="PANTHER" id="PTHR30346:SF0">
    <property type="entry name" value="HCA OPERON TRANSCRIPTIONAL ACTIVATOR HCAR"/>
    <property type="match status" value="1"/>
</dbReference>
<feature type="domain" description="HTH lysR-type" evidence="5">
    <location>
        <begin position="27"/>
        <end position="84"/>
    </location>
</feature>
<dbReference type="PRINTS" id="PR00039">
    <property type="entry name" value="HTHLYSR"/>
</dbReference>
<reference evidence="6" key="1">
    <citation type="submission" date="2016-08" db="EMBL/GenBank/DDBJ databases">
        <authorList>
            <person name="Seilhamer J.J."/>
        </authorList>
    </citation>
    <scope>NUCLEOTIDE SEQUENCE</scope>
    <source>
        <strain evidence="6">86</strain>
    </source>
</reference>
<name>A0A212LJM2_9HYPH</name>
<keyword evidence="2" id="KW-0805">Transcription regulation</keyword>
<dbReference type="Pfam" id="PF00126">
    <property type="entry name" value="HTH_1"/>
    <property type="match status" value="1"/>
</dbReference>
<dbReference type="EMBL" id="FMJD01000008">
    <property type="protein sequence ID" value="SCM77569.1"/>
    <property type="molecule type" value="Genomic_DNA"/>
</dbReference>
<accession>A0A212LJM2</accession>
<sequence length="320" mass="35650">MRRRPCRKLSKIDDKHTRQHQVLGTRIPLAALIHAVAVGEHLNFRHAAVALGVSQSSVSERIRALEETLGVRLFERGHRGVRLTEAGRFFLVHVADGIEQLDYAVKTAGMIGGGACGRIRMGVPTTIATGFLAELLHRYRKQWPGVELELFDGRARDAIFLVRDGRLDVAFVAAITEVPDCHSRPLWTESLFVAMSDNDPRADAKGLFWRDLCDDLFLVRYDGTGPQEHDHIARRFAERGLHPKVQRCDVDRCMLLSMIAADYGVTLASEATSRITMSGITFIPIMDEPEPITFGAVWSPHNNGKALRGLLDIARKQATI</sequence>
<evidence type="ECO:0000259" key="5">
    <source>
        <dbReference type="PROSITE" id="PS50931"/>
    </source>
</evidence>
<protein>
    <submittedName>
        <fullName evidence="6">Transcriptional regulator, LysR family</fullName>
    </submittedName>
</protein>
<dbReference type="InterPro" id="IPR036390">
    <property type="entry name" value="WH_DNA-bd_sf"/>
</dbReference>
<keyword evidence="3" id="KW-0238">DNA-binding</keyword>
<evidence type="ECO:0000313" key="6">
    <source>
        <dbReference type="EMBL" id="SCM77569.1"/>
    </source>
</evidence>
<dbReference type="RefSeq" id="WP_100079082.1">
    <property type="nucleotide sequence ID" value="NZ_LT608334.1"/>
</dbReference>
<evidence type="ECO:0000256" key="1">
    <source>
        <dbReference type="ARBA" id="ARBA00009437"/>
    </source>
</evidence>
<dbReference type="Pfam" id="PF03466">
    <property type="entry name" value="LysR_substrate"/>
    <property type="match status" value="1"/>
</dbReference>
<dbReference type="Gene3D" id="3.40.190.10">
    <property type="entry name" value="Periplasmic binding protein-like II"/>
    <property type="match status" value="2"/>
</dbReference>
<evidence type="ECO:0000256" key="4">
    <source>
        <dbReference type="ARBA" id="ARBA00023163"/>
    </source>
</evidence>
<dbReference type="Gene3D" id="1.10.10.10">
    <property type="entry name" value="Winged helix-like DNA-binding domain superfamily/Winged helix DNA-binding domain"/>
    <property type="match status" value="1"/>
</dbReference>
<evidence type="ECO:0000256" key="3">
    <source>
        <dbReference type="ARBA" id="ARBA00023125"/>
    </source>
</evidence>
<comment type="similarity">
    <text evidence="1">Belongs to the LysR transcriptional regulatory family.</text>
</comment>
<dbReference type="GO" id="GO:0032993">
    <property type="term" value="C:protein-DNA complex"/>
    <property type="evidence" value="ECO:0007669"/>
    <property type="project" value="TreeGrafter"/>
</dbReference>
<evidence type="ECO:0000256" key="2">
    <source>
        <dbReference type="ARBA" id="ARBA00023015"/>
    </source>
</evidence>
<dbReference type="FunFam" id="1.10.10.10:FF:000001">
    <property type="entry name" value="LysR family transcriptional regulator"/>
    <property type="match status" value="1"/>
</dbReference>
<dbReference type="InterPro" id="IPR036388">
    <property type="entry name" value="WH-like_DNA-bd_sf"/>
</dbReference>
<organism evidence="6">
    <name type="scientific">uncultured Pleomorphomonas sp</name>
    <dbReference type="NCBI Taxonomy" id="442121"/>
    <lineage>
        <taxon>Bacteria</taxon>
        <taxon>Pseudomonadati</taxon>
        <taxon>Pseudomonadota</taxon>
        <taxon>Alphaproteobacteria</taxon>
        <taxon>Hyphomicrobiales</taxon>
        <taxon>Pleomorphomonadaceae</taxon>
        <taxon>Pleomorphomonas</taxon>
        <taxon>environmental samples</taxon>
    </lineage>
</organism>
<dbReference type="InterPro" id="IPR005119">
    <property type="entry name" value="LysR_subst-bd"/>
</dbReference>
<dbReference type="CDD" id="cd08414">
    <property type="entry name" value="PBP2_LTTR_aromatics_like"/>
    <property type="match status" value="1"/>
</dbReference>
<dbReference type="GO" id="GO:0003700">
    <property type="term" value="F:DNA-binding transcription factor activity"/>
    <property type="evidence" value="ECO:0007669"/>
    <property type="project" value="InterPro"/>
</dbReference>
<keyword evidence="4" id="KW-0804">Transcription</keyword>
<gene>
    <name evidence="6" type="ORF">KL86PLE_41374</name>
</gene>
<dbReference type="AlphaFoldDB" id="A0A212LJM2"/>
<dbReference type="InterPro" id="IPR000847">
    <property type="entry name" value="LysR_HTH_N"/>
</dbReference>
<dbReference type="PROSITE" id="PS50931">
    <property type="entry name" value="HTH_LYSR"/>
    <property type="match status" value="1"/>
</dbReference>
<dbReference type="SUPFAM" id="SSF53850">
    <property type="entry name" value="Periplasmic binding protein-like II"/>
    <property type="match status" value="1"/>
</dbReference>